<evidence type="ECO:0000256" key="1">
    <source>
        <dbReference type="SAM" id="MobiDB-lite"/>
    </source>
</evidence>
<feature type="domain" description="F-box" evidence="2">
    <location>
        <begin position="106"/>
        <end position="161"/>
    </location>
</feature>
<dbReference type="EMBL" id="JAACJL010000002">
    <property type="protein sequence ID" value="KAF4622334.1"/>
    <property type="molecule type" value="Genomic_DNA"/>
</dbReference>
<dbReference type="InterPro" id="IPR001810">
    <property type="entry name" value="F-box_dom"/>
</dbReference>
<organism evidence="3 4">
    <name type="scientific">Agrocybe pediades</name>
    <dbReference type="NCBI Taxonomy" id="84607"/>
    <lineage>
        <taxon>Eukaryota</taxon>
        <taxon>Fungi</taxon>
        <taxon>Dikarya</taxon>
        <taxon>Basidiomycota</taxon>
        <taxon>Agaricomycotina</taxon>
        <taxon>Agaricomycetes</taxon>
        <taxon>Agaricomycetidae</taxon>
        <taxon>Agaricales</taxon>
        <taxon>Agaricineae</taxon>
        <taxon>Strophariaceae</taxon>
        <taxon>Agrocybe</taxon>
    </lineage>
</organism>
<dbReference type="Pfam" id="PF12937">
    <property type="entry name" value="F-box-like"/>
    <property type="match status" value="1"/>
</dbReference>
<protein>
    <recommendedName>
        <fullName evidence="2">F-box domain-containing protein</fullName>
    </recommendedName>
</protein>
<feature type="compositionally biased region" description="Acidic residues" evidence="1">
    <location>
        <begin position="750"/>
        <end position="762"/>
    </location>
</feature>
<feature type="compositionally biased region" description="Polar residues" evidence="1">
    <location>
        <begin position="1"/>
        <end position="11"/>
    </location>
</feature>
<accession>A0A8H4VWB9</accession>
<feature type="region of interest" description="Disordered" evidence="1">
    <location>
        <begin position="733"/>
        <end position="779"/>
    </location>
</feature>
<feature type="region of interest" description="Disordered" evidence="1">
    <location>
        <begin position="1"/>
        <end position="26"/>
    </location>
</feature>
<sequence>MSYDSCSTTPTKRNKKSYRSRTKDEIGFISIPPPPPQLQSKLNTNYIPSTTETEELRTYLDNLSDKLTTYDDQLAALESKLHALKLGRRKVQRTFTEHNALLSPVRRLPPEVLQHIFAWCLPQTRNCVMHASEAPLLLGRVCSDWRKLAMSTHELWSKLHIVPPTVNYALPLSSIKAFKRKRRLVKMWLDRSGACPLSLSIVWLAGESADEKKLCSILLDLIKPLCGRWKSLDLEIPFCLLAPFKSLKPADVSMLQSITLMDNRATSVHGIQDRWQENLGFIHTGATTTLRPNTVFDLSTTSAADEAHSSPTASVTEVTHTNLSSSTSQGDLPSLRSFSLTYFSGSIPLPTLPSRQLTTLYLEANVFFYFLDAPAMLNFLRECTMLRDLTLKFPLPQVYGDDIMGGGVGAPIPSYSSTYKVMQRIASISHFAGNNDNDDSHHFNGNNKGKVVLEHLESLSVDGDQHLYNTFHMSNVLEFVVAPRLKKLEVSGRSRGWVFDDEQEAGAGMHDEEGDTDEELDEEQTNILNAPLPFPPSLASYYGVQVNVHANAAATGTNDSDPPPIPPDPISSIRVLLQQSLEYRNRVNRGADGSPLEMERLVLESITLSSPLPPTPHLAPAVAPVVGTSSGTGQAHSNPFTIPNLADLESISINGAALPPPLNAFVPQMQARRAQARALNARNNPSRAQSGSPHTLVDCLRLMPELREFLLHNWVNVHLVHHHHQQHHHLFAQMPPYGQGHTSATGLGGGEDEDEGDEEGDEERERNGEGEGAQGRRWRRGTHAYGCPLEQQGHEVQHQIVAEDIILQAFTVPSAYVDPRQKEGETVEGGDSNENVGDGFEVEKDEEIICPDLQLLDMTLNAGSQRILGAFVESRCSGYGSRASSTFKPRDPASSAFAKGKGKGKGKMPAIVQPAPLKTLKINISASSSYPDSIELKKLVGKYKPRKAKPKSKRTKHGLYTKAGKKQDVKGKGKAEKPKHDGELHGYASSSFSSSMSEISASATDSETDLENGVYASSADSDGDSDYQSEALADSDLGDAALNANAYALGLYGPYRANGRRRRRRGARYAYMQPDRFGYPGYPYPSPFSAGAGEKAGEEGEEGEDGEEEDGGYRYAGLEATLTYQPAMGCCEEVEPSPWTGLAGDVGVNA</sequence>
<feature type="compositionally biased region" description="Acidic residues" evidence="1">
    <location>
        <begin position="512"/>
        <end position="523"/>
    </location>
</feature>
<comment type="caution">
    <text evidence="3">The sequence shown here is derived from an EMBL/GenBank/DDBJ whole genome shotgun (WGS) entry which is preliminary data.</text>
</comment>
<feature type="compositionally biased region" description="Basic residues" evidence="1">
    <location>
        <begin position="941"/>
        <end position="959"/>
    </location>
</feature>
<evidence type="ECO:0000313" key="3">
    <source>
        <dbReference type="EMBL" id="KAF4622334.1"/>
    </source>
</evidence>
<keyword evidence="4" id="KW-1185">Reference proteome</keyword>
<dbReference type="AlphaFoldDB" id="A0A8H4VWB9"/>
<gene>
    <name evidence="3" type="ORF">D9613_009241</name>
</gene>
<feature type="region of interest" description="Disordered" evidence="1">
    <location>
        <begin position="501"/>
        <end position="523"/>
    </location>
</feature>
<dbReference type="Proteomes" id="UP000521872">
    <property type="component" value="Unassembled WGS sequence"/>
</dbReference>
<feature type="region of interest" description="Disordered" evidence="1">
    <location>
        <begin position="1088"/>
        <end position="1112"/>
    </location>
</feature>
<proteinExistence type="predicted"/>
<evidence type="ECO:0000259" key="2">
    <source>
        <dbReference type="Pfam" id="PF12937"/>
    </source>
</evidence>
<feature type="region of interest" description="Disordered" evidence="1">
    <location>
        <begin position="941"/>
        <end position="1030"/>
    </location>
</feature>
<feature type="compositionally biased region" description="Acidic residues" evidence="1">
    <location>
        <begin position="1099"/>
        <end position="1110"/>
    </location>
</feature>
<reference evidence="3 4" key="1">
    <citation type="submission" date="2019-12" db="EMBL/GenBank/DDBJ databases">
        <authorList>
            <person name="Floudas D."/>
            <person name="Bentzer J."/>
            <person name="Ahren D."/>
            <person name="Johansson T."/>
            <person name="Persson P."/>
            <person name="Tunlid A."/>
        </authorList>
    </citation>
    <scope>NUCLEOTIDE SEQUENCE [LARGE SCALE GENOMIC DNA]</scope>
    <source>
        <strain evidence="3 4">CBS 102.39</strain>
    </source>
</reference>
<feature type="compositionally biased region" description="Basic and acidic residues" evidence="1">
    <location>
        <begin position="965"/>
        <end position="984"/>
    </location>
</feature>
<feature type="region of interest" description="Disordered" evidence="1">
    <location>
        <begin position="882"/>
        <end position="909"/>
    </location>
</feature>
<feature type="compositionally biased region" description="Low complexity" evidence="1">
    <location>
        <begin position="988"/>
        <end position="1005"/>
    </location>
</feature>
<evidence type="ECO:0000313" key="4">
    <source>
        <dbReference type="Proteomes" id="UP000521872"/>
    </source>
</evidence>
<name>A0A8H4VWB9_9AGAR</name>